<feature type="non-terminal residue" evidence="10">
    <location>
        <position position="1"/>
    </location>
</feature>
<evidence type="ECO:0000313" key="10">
    <source>
        <dbReference type="EMBL" id="KAG6598850.1"/>
    </source>
</evidence>
<keyword evidence="7 8" id="KW-0472">Membrane</keyword>
<proteinExistence type="inferred from homology"/>
<organism evidence="10 11">
    <name type="scientific">Cucurbita argyrosperma subsp. sororia</name>
    <dbReference type="NCBI Taxonomy" id="37648"/>
    <lineage>
        <taxon>Eukaryota</taxon>
        <taxon>Viridiplantae</taxon>
        <taxon>Streptophyta</taxon>
        <taxon>Embryophyta</taxon>
        <taxon>Tracheophyta</taxon>
        <taxon>Spermatophyta</taxon>
        <taxon>Magnoliopsida</taxon>
        <taxon>eudicotyledons</taxon>
        <taxon>Gunneridae</taxon>
        <taxon>Pentapetalae</taxon>
        <taxon>rosids</taxon>
        <taxon>fabids</taxon>
        <taxon>Cucurbitales</taxon>
        <taxon>Cucurbitaceae</taxon>
        <taxon>Cucurbiteae</taxon>
        <taxon>Cucurbita</taxon>
    </lineage>
</organism>
<evidence type="ECO:0000256" key="6">
    <source>
        <dbReference type="ARBA" id="ARBA00022989"/>
    </source>
</evidence>
<dbReference type="InterPro" id="IPR006459">
    <property type="entry name" value="CASP/CASPL"/>
</dbReference>
<evidence type="ECO:0000256" key="5">
    <source>
        <dbReference type="ARBA" id="ARBA00022692"/>
    </source>
</evidence>
<dbReference type="Pfam" id="PF04535">
    <property type="entry name" value="CASP_dom"/>
    <property type="match status" value="1"/>
</dbReference>
<protein>
    <recommendedName>
        <fullName evidence="8">CASP-like protein</fullName>
    </recommendedName>
</protein>
<name>A0AAV6NKD1_9ROSI</name>
<dbReference type="PANTHER" id="PTHR33573:SF30">
    <property type="entry name" value="CASP-LIKE PROTEIN 2C1-RELATED"/>
    <property type="match status" value="1"/>
</dbReference>
<dbReference type="NCBIfam" id="TIGR01569">
    <property type="entry name" value="A_tha_TIGR01569"/>
    <property type="match status" value="1"/>
</dbReference>
<reference evidence="10 11" key="1">
    <citation type="journal article" date="2021" name="Hortic Res">
        <title>The domestication of Cucurbita argyrosperma as revealed by the genome of its wild relative.</title>
        <authorList>
            <person name="Barrera-Redondo J."/>
            <person name="Sanchez-de la Vega G."/>
            <person name="Aguirre-Liguori J.A."/>
            <person name="Castellanos-Morales G."/>
            <person name="Gutierrez-Guerrero Y.T."/>
            <person name="Aguirre-Dugua X."/>
            <person name="Aguirre-Planter E."/>
            <person name="Tenaillon M.I."/>
            <person name="Lira-Saade R."/>
            <person name="Eguiarte L.E."/>
        </authorList>
    </citation>
    <scope>NUCLEOTIDE SEQUENCE [LARGE SCALE GENOMIC DNA]</scope>
    <source>
        <strain evidence="10">JBR-2021</strain>
    </source>
</reference>
<comment type="caution">
    <text evidence="8">Lacks conserved residue(s) required for the propagation of feature annotation.</text>
</comment>
<dbReference type="AlphaFoldDB" id="A0AAV6NKD1"/>
<dbReference type="GO" id="GO:0005886">
    <property type="term" value="C:plasma membrane"/>
    <property type="evidence" value="ECO:0007669"/>
    <property type="project" value="UniProtKB-SubCell"/>
</dbReference>
<comment type="subcellular location">
    <subcellularLocation>
        <location evidence="1 8">Cell membrane</location>
        <topology evidence="1 8">Multi-pass membrane protein</topology>
    </subcellularLocation>
</comment>
<keyword evidence="6 8" id="KW-1133">Transmembrane helix</keyword>
<evidence type="ECO:0000256" key="4">
    <source>
        <dbReference type="ARBA" id="ARBA00022475"/>
    </source>
</evidence>
<gene>
    <name evidence="10" type="ORF">SDJN03_08628</name>
</gene>
<evidence type="ECO:0000256" key="1">
    <source>
        <dbReference type="ARBA" id="ARBA00004651"/>
    </source>
</evidence>
<evidence type="ECO:0000256" key="2">
    <source>
        <dbReference type="ARBA" id="ARBA00007651"/>
    </source>
</evidence>
<evidence type="ECO:0000256" key="3">
    <source>
        <dbReference type="ARBA" id="ARBA00011489"/>
    </source>
</evidence>
<dbReference type="PANTHER" id="PTHR33573">
    <property type="entry name" value="CASP-LIKE PROTEIN 4A4"/>
    <property type="match status" value="1"/>
</dbReference>
<feature type="transmembrane region" description="Helical" evidence="8">
    <location>
        <begin position="45"/>
        <end position="64"/>
    </location>
</feature>
<evidence type="ECO:0000313" key="11">
    <source>
        <dbReference type="Proteomes" id="UP000685013"/>
    </source>
</evidence>
<accession>A0AAV6NKD1</accession>
<feature type="transmembrane region" description="Helical" evidence="8">
    <location>
        <begin position="180"/>
        <end position="205"/>
    </location>
</feature>
<comment type="similarity">
    <text evidence="2 8">Belongs to the Casparian strip membrane proteins (CASP) family.</text>
</comment>
<dbReference type="Proteomes" id="UP000685013">
    <property type="component" value="Chromosome 5"/>
</dbReference>
<keyword evidence="4 8" id="KW-1003">Cell membrane</keyword>
<feature type="domain" description="Casparian strip membrane protein" evidence="9">
    <location>
        <begin position="42"/>
        <end position="191"/>
    </location>
</feature>
<keyword evidence="11" id="KW-1185">Reference proteome</keyword>
<dbReference type="InterPro" id="IPR006702">
    <property type="entry name" value="CASP_dom"/>
</dbReference>
<comment type="caution">
    <text evidence="10">The sequence shown here is derived from an EMBL/GenBank/DDBJ whole genome shotgun (WGS) entry which is preliminary data.</text>
</comment>
<evidence type="ECO:0000256" key="7">
    <source>
        <dbReference type="ARBA" id="ARBA00023136"/>
    </source>
</evidence>
<dbReference type="EMBL" id="JAGKQH010000005">
    <property type="protein sequence ID" value="KAG6598850.1"/>
    <property type="molecule type" value="Genomic_DNA"/>
</dbReference>
<sequence>MEQFPFLLNKCAQPETINKGTTRLPTQYSEQQVAAMGFGDARTEWILRLCAIICLVLTVFLMGFDKETTPIFGVDKTASFRSLGALKVIMCVDSIAAAYNILQLAKCWISAHPKPPFQLQTHFHLHLFWLSFFIDQAGAYLTFAANTAGMEAAFVAVRGNQEFQWMKLCNRFHRYCYQAAGGFLCGYAAVLTMLLISFLSAFNLFRHYSPNHFLHLKPNN</sequence>
<keyword evidence="5 8" id="KW-0812">Transmembrane</keyword>
<evidence type="ECO:0000256" key="8">
    <source>
        <dbReference type="RuleBase" id="RU361233"/>
    </source>
</evidence>
<comment type="subunit">
    <text evidence="3 8">Homodimer and heterodimers.</text>
</comment>
<evidence type="ECO:0000259" key="9">
    <source>
        <dbReference type="Pfam" id="PF04535"/>
    </source>
</evidence>